<name>A0A517WWF5_9PLAN</name>
<reference evidence="1 2" key="1">
    <citation type="submission" date="2019-03" db="EMBL/GenBank/DDBJ databases">
        <title>Deep-cultivation of Planctomycetes and their phenomic and genomic characterization uncovers novel biology.</title>
        <authorList>
            <person name="Wiegand S."/>
            <person name="Jogler M."/>
            <person name="Boedeker C."/>
            <person name="Pinto D."/>
            <person name="Vollmers J."/>
            <person name="Rivas-Marin E."/>
            <person name="Kohn T."/>
            <person name="Peeters S.H."/>
            <person name="Heuer A."/>
            <person name="Rast P."/>
            <person name="Oberbeckmann S."/>
            <person name="Bunk B."/>
            <person name="Jeske O."/>
            <person name="Meyerdierks A."/>
            <person name="Storesund J.E."/>
            <person name="Kallscheuer N."/>
            <person name="Luecker S."/>
            <person name="Lage O.M."/>
            <person name="Pohl T."/>
            <person name="Merkel B.J."/>
            <person name="Hornburger P."/>
            <person name="Mueller R.-W."/>
            <person name="Bruemmer F."/>
            <person name="Labrenz M."/>
            <person name="Spormann A.M."/>
            <person name="Op den Camp H."/>
            <person name="Overmann J."/>
            <person name="Amann R."/>
            <person name="Jetten M.S.M."/>
            <person name="Mascher T."/>
            <person name="Medema M.H."/>
            <person name="Devos D.P."/>
            <person name="Kaster A.-K."/>
            <person name="Ovreas L."/>
            <person name="Rohde M."/>
            <person name="Galperin M.Y."/>
            <person name="Jogler C."/>
        </authorList>
    </citation>
    <scope>NUCLEOTIDE SEQUENCE [LARGE SCALE GENOMIC DNA]</scope>
    <source>
        <strain evidence="1 2">V202</strain>
    </source>
</reference>
<evidence type="ECO:0000313" key="2">
    <source>
        <dbReference type="Proteomes" id="UP000318384"/>
    </source>
</evidence>
<proteinExistence type="predicted"/>
<dbReference type="AlphaFoldDB" id="A0A517WWF5"/>
<gene>
    <name evidence="1" type="ORF">V202x_29780</name>
</gene>
<dbReference type="EMBL" id="CP037422">
    <property type="protein sequence ID" value="QDU09603.1"/>
    <property type="molecule type" value="Genomic_DNA"/>
</dbReference>
<sequence>MVMSLRERSSKSIRVNERNQHNVCTQSGVETSMFAKLYEQVNILNCFISARSWNQWFR</sequence>
<organism evidence="1 2">
    <name type="scientific">Gimesia aquarii</name>
    <dbReference type="NCBI Taxonomy" id="2527964"/>
    <lineage>
        <taxon>Bacteria</taxon>
        <taxon>Pseudomonadati</taxon>
        <taxon>Planctomycetota</taxon>
        <taxon>Planctomycetia</taxon>
        <taxon>Planctomycetales</taxon>
        <taxon>Planctomycetaceae</taxon>
        <taxon>Gimesia</taxon>
    </lineage>
</organism>
<dbReference type="Proteomes" id="UP000318384">
    <property type="component" value="Chromosome"/>
</dbReference>
<keyword evidence="2" id="KW-1185">Reference proteome</keyword>
<evidence type="ECO:0000313" key="1">
    <source>
        <dbReference type="EMBL" id="QDU09603.1"/>
    </source>
</evidence>
<accession>A0A517WWF5</accession>
<protein>
    <submittedName>
        <fullName evidence="1">Uncharacterized protein</fullName>
    </submittedName>
</protein>